<sequence length="240" mass="24701">MTWGEQLTEARRARGFTQEELAERLGVSRQAVAKWERDAARPGPANARALRDLLGEDFPAPPAPSPASPTPEPASPAPAADTPAAPPAKPKRPHRWLAAAGGLSLLFCLLSLFNYLLAAGLGVWLLGLTAAGVVFGAVSLTARGQPWQNVQPVLALGVRAAGAVLAALAVSALFAWCVWVGRAQYRVTALEPLDPALLAACPALSASIGATLPPGETDVLVYGGPVPAGEGVAAQYLLVA</sequence>
<dbReference type="InterPro" id="IPR001387">
    <property type="entry name" value="Cro/C1-type_HTH"/>
</dbReference>
<dbReference type="AlphaFoldDB" id="A0A9D2S4C0"/>
<protein>
    <submittedName>
        <fullName evidence="4">Helix-turn-helix domain-containing protein</fullName>
    </submittedName>
</protein>
<feature type="transmembrane region" description="Helical" evidence="2">
    <location>
        <begin position="123"/>
        <end position="142"/>
    </location>
</feature>
<dbReference type="EMBL" id="DWYG01000172">
    <property type="protein sequence ID" value="HJB42816.1"/>
    <property type="molecule type" value="Genomic_DNA"/>
</dbReference>
<evidence type="ECO:0000313" key="4">
    <source>
        <dbReference type="EMBL" id="HJB42816.1"/>
    </source>
</evidence>
<keyword evidence="2" id="KW-0472">Membrane</keyword>
<keyword evidence="2" id="KW-0812">Transmembrane</keyword>
<evidence type="ECO:0000256" key="1">
    <source>
        <dbReference type="SAM" id="MobiDB-lite"/>
    </source>
</evidence>
<dbReference type="SMART" id="SM00530">
    <property type="entry name" value="HTH_XRE"/>
    <property type="match status" value="1"/>
</dbReference>
<feature type="compositionally biased region" description="Pro residues" evidence="1">
    <location>
        <begin position="59"/>
        <end position="76"/>
    </location>
</feature>
<dbReference type="CDD" id="cd00093">
    <property type="entry name" value="HTH_XRE"/>
    <property type="match status" value="1"/>
</dbReference>
<dbReference type="GO" id="GO:0003677">
    <property type="term" value="F:DNA binding"/>
    <property type="evidence" value="ECO:0007669"/>
    <property type="project" value="InterPro"/>
</dbReference>
<keyword evidence="2" id="KW-1133">Transmembrane helix</keyword>
<reference evidence="4" key="1">
    <citation type="journal article" date="2021" name="PeerJ">
        <title>Extensive microbial diversity within the chicken gut microbiome revealed by metagenomics and culture.</title>
        <authorList>
            <person name="Gilroy R."/>
            <person name="Ravi A."/>
            <person name="Getino M."/>
            <person name="Pursley I."/>
            <person name="Horton D.L."/>
            <person name="Alikhan N.F."/>
            <person name="Baker D."/>
            <person name="Gharbi K."/>
            <person name="Hall N."/>
            <person name="Watson M."/>
            <person name="Adriaenssens E.M."/>
            <person name="Foster-Nyarko E."/>
            <person name="Jarju S."/>
            <person name="Secka A."/>
            <person name="Antonio M."/>
            <person name="Oren A."/>
            <person name="Chaudhuri R.R."/>
            <person name="La Ragione R."/>
            <person name="Hildebrand F."/>
            <person name="Pallen M.J."/>
        </authorList>
    </citation>
    <scope>NUCLEOTIDE SEQUENCE</scope>
    <source>
        <strain evidence="4">ChiBcec8-13705</strain>
    </source>
</reference>
<dbReference type="InterPro" id="IPR010982">
    <property type="entry name" value="Lambda_DNA-bd_dom_sf"/>
</dbReference>
<evidence type="ECO:0000313" key="5">
    <source>
        <dbReference type="Proteomes" id="UP000886803"/>
    </source>
</evidence>
<organism evidence="4 5">
    <name type="scientific">Candidatus Gemmiger avicola</name>
    <dbReference type="NCBI Taxonomy" id="2838605"/>
    <lineage>
        <taxon>Bacteria</taxon>
        <taxon>Bacillati</taxon>
        <taxon>Bacillota</taxon>
        <taxon>Clostridia</taxon>
        <taxon>Eubacteriales</taxon>
        <taxon>Gemmiger</taxon>
    </lineage>
</organism>
<reference evidence="4" key="2">
    <citation type="submission" date="2021-04" db="EMBL/GenBank/DDBJ databases">
        <authorList>
            <person name="Gilroy R."/>
        </authorList>
    </citation>
    <scope>NUCLEOTIDE SEQUENCE</scope>
    <source>
        <strain evidence="4">ChiBcec8-13705</strain>
    </source>
</reference>
<dbReference type="Gene3D" id="1.10.260.40">
    <property type="entry name" value="lambda repressor-like DNA-binding domains"/>
    <property type="match status" value="1"/>
</dbReference>
<dbReference type="SUPFAM" id="SSF47413">
    <property type="entry name" value="lambda repressor-like DNA-binding domains"/>
    <property type="match status" value="1"/>
</dbReference>
<feature type="non-terminal residue" evidence="4">
    <location>
        <position position="240"/>
    </location>
</feature>
<accession>A0A9D2S4C0</accession>
<feature type="domain" description="HTH cro/C1-type" evidence="3">
    <location>
        <begin position="7"/>
        <end position="58"/>
    </location>
</feature>
<feature type="transmembrane region" description="Helical" evidence="2">
    <location>
        <begin position="96"/>
        <end position="117"/>
    </location>
</feature>
<dbReference type="Proteomes" id="UP000886803">
    <property type="component" value="Unassembled WGS sequence"/>
</dbReference>
<dbReference type="Pfam" id="PF01381">
    <property type="entry name" value="HTH_3"/>
    <property type="match status" value="1"/>
</dbReference>
<feature type="region of interest" description="Disordered" evidence="1">
    <location>
        <begin position="32"/>
        <end position="93"/>
    </location>
</feature>
<feature type="transmembrane region" description="Helical" evidence="2">
    <location>
        <begin position="154"/>
        <end position="176"/>
    </location>
</feature>
<proteinExistence type="predicted"/>
<dbReference type="PROSITE" id="PS50943">
    <property type="entry name" value="HTH_CROC1"/>
    <property type="match status" value="1"/>
</dbReference>
<name>A0A9D2S4C0_9FIRM</name>
<gene>
    <name evidence="4" type="ORF">H9945_10010</name>
</gene>
<comment type="caution">
    <text evidence="4">The sequence shown here is derived from an EMBL/GenBank/DDBJ whole genome shotgun (WGS) entry which is preliminary data.</text>
</comment>
<evidence type="ECO:0000256" key="2">
    <source>
        <dbReference type="SAM" id="Phobius"/>
    </source>
</evidence>
<evidence type="ECO:0000259" key="3">
    <source>
        <dbReference type="PROSITE" id="PS50943"/>
    </source>
</evidence>